<evidence type="ECO:0000256" key="1">
    <source>
        <dbReference type="ARBA" id="ARBA00004141"/>
    </source>
</evidence>
<evidence type="ECO:0000256" key="2">
    <source>
        <dbReference type="ARBA" id="ARBA00022692"/>
    </source>
</evidence>
<dbReference type="InterPro" id="IPR051533">
    <property type="entry name" value="WaaL-like"/>
</dbReference>
<feature type="transmembrane region" description="Helical" evidence="5">
    <location>
        <begin position="358"/>
        <end position="374"/>
    </location>
</feature>
<evidence type="ECO:0000256" key="4">
    <source>
        <dbReference type="ARBA" id="ARBA00023136"/>
    </source>
</evidence>
<dbReference type="Pfam" id="PF04932">
    <property type="entry name" value="Wzy_C"/>
    <property type="match status" value="1"/>
</dbReference>
<reference evidence="7 8" key="1">
    <citation type="submission" date="2019-04" db="EMBL/GenBank/DDBJ databases">
        <authorList>
            <person name="Van Vliet M D."/>
        </authorList>
    </citation>
    <scope>NUCLEOTIDE SEQUENCE [LARGE SCALE GENOMIC DNA]</scope>
    <source>
        <strain evidence="7 8">F1</strain>
    </source>
</reference>
<feature type="transmembrane region" description="Helical" evidence="5">
    <location>
        <begin position="67"/>
        <end position="86"/>
    </location>
</feature>
<feature type="domain" description="O-antigen ligase-related" evidence="6">
    <location>
        <begin position="188"/>
        <end position="341"/>
    </location>
</feature>
<feature type="transmembrane region" description="Helical" evidence="5">
    <location>
        <begin position="38"/>
        <end position="55"/>
    </location>
</feature>
<gene>
    <name evidence="7" type="ORF">PDESU_04186</name>
</gene>
<name>A0A6C2U7V6_PONDE</name>
<feature type="transmembrane region" description="Helical" evidence="5">
    <location>
        <begin position="155"/>
        <end position="172"/>
    </location>
</feature>
<evidence type="ECO:0000313" key="8">
    <source>
        <dbReference type="Proteomes" id="UP000366872"/>
    </source>
</evidence>
<dbReference type="EMBL" id="CAAHFG010000002">
    <property type="protein sequence ID" value="VGO15601.1"/>
    <property type="molecule type" value="Genomic_DNA"/>
</dbReference>
<dbReference type="Proteomes" id="UP000366872">
    <property type="component" value="Unassembled WGS sequence"/>
</dbReference>
<keyword evidence="8" id="KW-1185">Reference proteome</keyword>
<evidence type="ECO:0000256" key="3">
    <source>
        <dbReference type="ARBA" id="ARBA00022989"/>
    </source>
</evidence>
<dbReference type="RefSeq" id="WP_168442456.1">
    <property type="nucleotide sequence ID" value="NZ_CAAHFG010000002.1"/>
</dbReference>
<dbReference type="PANTHER" id="PTHR37422:SF13">
    <property type="entry name" value="LIPOPOLYSACCHARIDE BIOSYNTHESIS PROTEIN PA4999-RELATED"/>
    <property type="match status" value="1"/>
</dbReference>
<evidence type="ECO:0000313" key="7">
    <source>
        <dbReference type="EMBL" id="VGO15601.1"/>
    </source>
</evidence>
<dbReference type="PANTHER" id="PTHR37422">
    <property type="entry name" value="TEICHURONIC ACID BIOSYNTHESIS PROTEIN TUAE"/>
    <property type="match status" value="1"/>
</dbReference>
<feature type="transmembrane region" description="Helical" evidence="5">
    <location>
        <begin position="229"/>
        <end position="249"/>
    </location>
</feature>
<comment type="subcellular location">
    <subcellularLocation>
        <location evidence="1">Membrane</location>
        <topology evidence="1">Multi-pass membrane protein</topology>
    </subcellularLocation>
</comment>
<protein>
    <recommendedName>
        <fullName evidence="6">O-antigen ligase-related domain-containing protein</fullName>
    </recommendedName>
</protein>
<feature type="transmembrane region" description="Helical" evidence="5">
    <location>
        <begin position="179"/>
        <end position="198"/>
    </location>
</feature>
<feature type="transmembrane region" description="Helical" evidence="5">
    <location>
        <begin position="122"/>
        <end position="143"/>
    </location>
</feature>
<keyword evidence="4 5" id="KW-0472">Membrane</keyword>
<evidence type="ECO:0000256" key="5">
    <source>
        <dbReference type="SAM" id="Phobius"/>
    </source>
</evidence>
<feature type="transmembrane region" description="Helical" evidence="5">
    <location>
        <begin position="12"/>
        <end position="32"/>
    </location>
</feature>
<dbReference type="InterPro" id="IPR007016">
    <property type="entry name" value="O-antigen_ligase-rel_domated"/>
</dbReference>
<evidence type="ECO:0000259" key="6">
    <source>
        <dbReference type="Pfam" id="PF04932"/>
    </source>
</evidence>
<feature type="transmembrane region" description="Helical" evidence="5">
    <location>
        <begin position="204"/>
        <end position="220"/>
    </location>
</feature>
<keyword evidence="2 5" id="KW-0812">Transmembrane</keyword>
<feature type="transmembrane region" description="Helical" evidence="5">
    <location>
        <begin position="98"/>
        <end position="115"/>
    </location>
</feature>
<sequence length="413" mass="45340">MIAFPIAKVDEGWGRILAWVLRIALMAFPAASLLIDDYASAALVLGLIGAVFFLGKDDWKIDRSHKLLALAFSSLFIWSLIQWPFADAPLSEMAGLDNTPRFLLFLPLLLLFRKLNLGERAFMHSVVWGTIAVGLFAILFYALAKKEVEGCHNTIIFGNLALLLGGLSLLGVERFKGHAFMVALSVVAAVMGLAASFLSGARGGWVAGPFFLVVAFNYILSPSSLGRRIAICILSIVVLVAAGASVKVVRERVSLAVSRYDGYLAGEKPGSSVGMRFGMWQQVIGEFSEHPVLGHGPGTFRYETEFTDERGRTFQMEFNHPHNVFLSYLWSGGIVGLLFLLAFYIYPAAFWKRGQRGAFSSACVWVVLLGYGIFGLTEDIFARNAFITFYVMVSAWIISTEEPSCAMERQGEG</sequence>
<dbReference type="GO" id="GO:0016020">
    <property type="term" value="C:membrane"/>
    <property type="evidence" value="ECO:0007669"/>
    <property type="project" value="UniProtKB-SubCell"/>
</dbReference>
<organism evidence="7 8">
    <name type="scientific">Pontiella desulfatans</name>
    <dbReference type="NCBI Taxonomy" id="2750659"/>
    <lineage>
        <taxon>Bacteria</taxon>
        <taxon>Pseudomonadati</taxon>
        <taxon>Kiritimatiellota</taxon>
        <taxon>Kiritimatiellia</taxon>
        <taxon>Kiritimatiellales</taxon>
        <taxon>Pontiellaceae</taxon>
        <taxon>Pontiella</taxon>
    </lineage>
</organism>
<proteinExistence type="predicted"/>
<feature type="transmembrane region" description="Helical" evidence="5">
    <location>
        <begin position="325"/>
        <end position="346"/>
    </location>
</feature>
<keyword evidence="3 5" id="KW-1133">Transmembrane helix</keyword>
<accession>A0A6C2U7V6</accession>
<feature type="transmembrane region" description="Helical" evidence="5">
    <location>
        <begin position="380"/>
        <end position="399"/>
    </location>
</feature>
<dbReference type="AlphaFoldDB" id="A0A6C2U7V6"/>